<dbReference type="Gene3D" id="3.30.200.20">
    <property type="entry name" value="Phosphorylase Kinase, domain 1"/>
    <property type="match status" value="1"/>
</dbReference>
<dbReference type="InterPro" id="IPR011009">
    <property type="entry name" value="Kinase-like_dom_sf"/>
</dbReference>
<dbReference type="InterPro" id="IPR000719">
    <property type="entry name" value="Prot_kinase_dom"/>
</dbReference>
<evidence type="ECO:0000313" key="2">
    <source>
        <dbReference type="EMBL" id="KAK8970042.1"/>
    </source>
</evidence>
<evidence type="ECO:0000259" key="1">
    <source>
        <dbReference type="PROSITE" id="PS50011"/>
    </source>
</evidence>
<dbReference type="PROSITE" id="PS50011">
    <property type="entry name" value="PROTEIN_KINASE_DOM"/>
    <property type="match status" value="1"/>
</dbReference>
<organism evidence="2 3">
    <name type="scientific">Platanthera guangdongensis</name>
    <dbReference type="NCBI Taxonomy" id="2320717"/>
    <lineage>
        <taxon>Eukaryota</taxon>
        <taxon>Viridiplantae</taxon>
        <taxon>Streptophyta</taxon>
        <taxon>Embryophyta</taxon>
        <taxon>Tracheophyta</taxon>
        <taxon>Spermatophyta</taxon>
        <taxon>Magnoliopsida</taxon>
        <taxon>Liliopsida</taxon>
        <taxon>Asparagales</taxon>
        <taxon>Orchidaceae</taxon>
        <taxon>Orchidoideae</taxon>
        <taxon>Orchideae</taxon>
        <taxon>Orchidinae</taxon>
        <taxon>Platanthera</taxon>
    </lineage>
</organism>
<evidence type="ECO:0000313" key="3">
    <source>
        <dbReference type="Proteomes" id="UP001412067"/>
    </source>
</evidence>
<dbReference type="Proteomes" id="UP001412067">
    <property type="component" value="Unassembled WGS sequence"/>
</dbReference>
<dbReference type="PANTHER" id="PTHR48006:SF10">
    <property type="entry name" value="CALMODULIN-BINDING RECEPTOR KINASE CAMRLK"/>
    <property type="match status" value="1"/>
</dbReference>
<keyword evidence="3" id="KW-1185">Reference proteome</keyword>
<sequence>MELKFADLAAATSGFGKESLMAEGGRSGPVYRAVLPGDMHVVVRVMESARGLEEKEAAAAFREISRLRHRNVLPLFGYCISGREKLALYEYMERGDLHRWLHELPAGRPDGEDCTGDSWENLPAAASAVGDWPTRHRIALGIARGLAFLHQGWVGSHTPVVHGHLVPSNVLLSDDLEPRIADFAGGGSPDAAATAEDDVYSYGVLVMELVTGSCRCADEIERVRGIVRSGQTAAMVDAVDRRLQLEAEWEKEALECLRVGYLCTAGPPEKRPSMQQVVALLKDIRRDSAAGNGGGGGASSSS</sequence>
<dbReference type="InterPro" id="IPR001245">
    <property type="entry name" value="Ser-Thr/Tyr_kinase_cat_dom"/>
</dbReference>
<dbReference type="SUPFAM" id="SSF56112">
    <property type="entry name" value="Protein kinase-like (PK-like)"/>
    <property type="match status" value="1"/>
</dbReference>
<comment type="caution">
    <text evidence="2">The sequence shown here is derived from an EMBL/GenBank/DDBJ whole genome shotgun (WGS) entry which is preliminary data.</text>
</comment>
<gene>
    <name evidence="2" type="ORF">KSP40_PGU019385</name>
</gene>
<protein>
    <submittedName>
        <fullName evidence="2">LRR receptor-like serine/threonine-protein kinase</fullName>
    </submittedName>
</protein>
<name>A0ABR2N1N3_9ASPA</name>
<dbReference type="PANTHER" id="PTHR48006">
    <property type="entry name" value="LEUCINE-RICH REPEAT-CONTAINING PROTEIN DDB_G0281931-RELATED"/>
    <property type="match status" value="1"/>
</dbReference>
<dbReference type="Gene3D" id="1.10.510.10">
    <property type="entry name" value="Transferase(Phosphotransferase) domain 1"/>
    <property type="match status" value="2"/>
</dbReference>
<feature type="domain" description="Protein kinase" evidence="1">
    <location>
        <begin position="16"/>
        <end position="284"/>
    </location>
</feature>
<proteinExistence type="predicted"/>
<dbReference type="Pfam" id="PF07714">
    <property type="entry name" value="PK_Tyr_Ser-Thr"/>
    <property type="match status" value="1"/>
</dbReference>
<accession>A0ABR2N1N3</accession>
<dbReference type="EMBL" id="JBBWWR010000002">
    <property type="protein sequence ID" value="KAK8970042.1"/>
    <property type="molecule type" value="Genomic_DNA"/>
</dbReference>
<dbReference type="InterPro" id="IPR051824">
    <property type="entry name" value="LRR_Rcpt-Like_S/T_Kinase"/>
</dbReference>
<reference evidence="2 3" key="1">
    <citation type="journal article" date="2022" name="Nat. Plants">
        <title>Genomes of leafy and leafless Platanthera orchids illuminate the evolution of mycoheterotrophy.</title>
        <authorList>
            <person name="Li M.H."/>
            <person name="Liu K.W."/>
            <person name="Li Z."/>
            <person name="Lu H.C."/>
            <person name="Ye Q.L."/>
            <person name="Zhang D."/>
            <person name="Wang J.Y."/>
            <person name="Li Y.F."/>
            <person name="Zhong Z.M."/>
            <person name="Liu X."/>
            <person name="Yu X."/>
            <person name="Liu D.K."/>
            <person name="Tu X.D."/>
            <person name="Liu B."/>
            <person name="Hao Y."/>
            <person name="Liao X.Y."/>
            <person name="Jiang Y.T."/>
            <person name="Sun W.H."/>
            <person name="Chen J."/>
            <person name="Chen Y.Q."/>
            <person name="Ai Y."/>
            <person name="Zhai J.W."/>
            <person name="Wu S.S."/>
            <person name="Zhou Z."/>
            <person name="Hsiao Y.Y."/>
            <person name="Wu W.L."/>
            <person name="Chen Y.Y."/>
            <person name="Lin Y.F."/>
            <person name="Hsu J.L."/>
            <person name="Li C.Y."/>
            <person name="Wang Z.W."/>
            <person name="Zhao X."/>
            <person name="Zhong W.Y."/>
            <person name="Ma X.K."/>
            <person name="Ma L."/>
            <person name="Huang J."/>
            <person name="Chen G.Z."/>
            <person name="Huang M.Z."/>
            <person name="Huang L."/>
            <person name="Peng D.H."/>
            <person name="Luo Y.B."/>
            <person name="Zou S.Q."/>
            <person name="Chen S.P."/>
            <person name="Lan S."/>
            <person name="Tsai W.C."/>
            <person name="Van de Peer Y."/>
            <person name="Liu Z.J."/>
        </authorList>
    </citation>
    <scope>NUCLEOTIDE SEQUENCE [LARGE SCALE GENOMIC DNA]</scope>
    <source>
        <strain evidence="2">Lor288</strain>
    </source>
</reference>